<evidence type="ECO:0000313" key="1">
    <source>
        <dbReference type="EMBL" id="MDX3042568.1"/>
    </source>
</evidence>
<dbReference type="Proteomes" id="UP001282474">
    <property type="component" value="Unassembled WGS sequence"/>
</dbReference>
<comment type="caution">
    <text evidence="1">The sequence shown here is derived from an EMBL/GenBank/DDBJ whole genome shotgun (WGS) entry which is preliminary data.</text>
</comment>
<name>A0ABU4N250_9ACTN</name>
<protein>
    <submittedName>
        <fullName evidence="1">Uncharacterized protein</fullName>
    </submittedName>
</protein>
<dbReference type="EMBL" id="JARAWJ010000039">
    <property type="protein sequence ID" value="MDX3042568.1"/>
    <property type="molecule type" value="Genomic_DNA"/>
</dbReference>
<sequence length="150" mass="16790">MAETANQAAEEQEPTLLRWGLNDVMYGDDDTTTVMLSGPDGEPYWLELEPGPAAVLRDDLAGPDTAFTEQLERGRQQLLEAMSGVSEERWCAGWLEGLDRRLHEEGGIWEILGRAVGWPTGSYKQRVWLSWDEAAALYAEETQPADRPPE</sequence>
<keyword evidence="2" id="KW-1185">Reference proteome</keyword>
<accession>A0ABU4N250</accession>
<proteinExistence type="predicted"/>
<gene>
    <name evidence="1" type="ORF">PV383_36105</name>
</gene>
<organism evidence="1 2">
    <name type="scientific">Streptomyces caniscabiei</name>
    <dbReference type="NCBI Taxonomy" id="2746961"/>
    <lineage>
        <taxon>Bacteria</taxon>
        <taxon>Bacillati</taxon>
        <taxon>Actinomycetota</taxon>
        <taxon>Actinomycetes</taxon>
        <taxon>Kitasatosporales</taxon>
        <taxon>Streptomycetaceae</taxon>
        <taxon>Streptomyces</taxon>
    </lineage>
</organism>
<dbReference type="RefSeq" id="WP_193382874.1">
    <property type="nucleotide sequence ID" value="NZ_JABXWI010000031.1"/>
</dbReference>
<reference evidence="1 2" key="1">
    <citation type="journal article" date="2023" name="Microb. Genom.">
        <title>Mesoterricola silvestris gen. nov., sp. nov., Mesoterricola sediminis sp. nov., Geothrix oryzae sp. nov., Geothrix edaphica sp. nov., Geothrix rubra sp. nov., and Geothrix limicola sp. nov., six novel members of Acidobacteriota isolated from soils.</title>
        <authorList>
            <person name="Weisberg A.J."/>
            <person name="Pearce E."/>
            <person name="Kramer C.G."/>
            <person name="Chang J.H."/>
            <person name="Clarke C.R."/>
        </authorList>
    </citation>
    <scope>NUCLEOTIDE SEQUENCE [LARGE SCALE GENOMIC DNA]</scope>
    <source>
        <strain evidence="1 2">NE20-4-1</strain>
    </source>
</reference>
<evidence type="ECO:0000313" key="2">
    <source>
        <dbReference type="Proteomes" id="UP001282474"/>
    </source>
</evidence>